<evidence type="ECO:0000313" key="2">
    <source>
        <dbReference type="Proteomes" id="UP000230066"/>
    </source>
</evidence>
<dbReference type="AlphaFoldDB" id="A0A4E0RUT6"/>
<protein>
    <submittedName>
        <fullName evidence="1">Uncharacterized protein</fullName>
    </submittedName>
</protein>
<accession>A0A4E0RUT6</accession>
<proteinExistence type="predicted"/>
<comment type="caution">
    <text evidence="1">The sequence shown here is derived from an EMBL/GenBank/DDBJ whole genome shotgun (WGS) entry which is preliminary data.</text>
</comment>
<organism evidence="1 2">
    <name type="scientific">Fasciola hepatica</name>
    <name type="common">Liver fluke</name>
    <dbReference type="NCBI Taxonomy" id="6192"/>
    <lineage>
        <taxon>Eukaryota</taxon>
        <taxon>Metazoa</taxon>
        <taxon>Spiralia</taxon>
        <taxon>Lophotrochozoa</taxon>
        <taxon>Platyhelminthes</taxon>
        <taxon>Trematoda</taxon>
        <taxon>Digenea</taxon>
        <taxon>Plagiorchiida</taxon>
        <taxon>Echinostomata</taxon>
        <taxon>Echinostomatoidea</taxon>
        <taxon>Fasciolidae</taxon>
        <taxon>Fasciola</taxon>
    </lineage>
</organism>
<gene>
    <name evidence="1" type="ORF">D915_010733</name>
</gene>
<keyword evidence="2" id="KW-1185">Reference proteome</keyword>
<sequence length="84" mass="9434">MRIAILNKGTCFTSNYIFTANTTEYDPEADQLTSFKVDQLETLNPLKLHEIKQLNTISLCDQSNAHLPSTDEMETCVTCFDAGE</sequence>
<dbReference type="Proteomes" id="UP000230066">
    <property type="component" value="Unassembled WGS sequence"/>
</dbReference>
<name>A0A4E0RUT6_FASHE</name>
<evidence type="ECO:0000313" key="1">
    <source>
        <dbReference type="EMBL" id="THD18120.1"/>
    </source>
</evidence>
<reference evidence="1" key="1">
    <citation type="submission" date="2019-03" db="EMBL/GenBank/DDBJ databases">
        <title>Improved annotation for the trematode Fasciola hepatica.</title>
        <authorList>
            <person name="Choi Y.-J."/>
            <person name="Martin J."/>
            <person name="Mitreva M."/>
        </authorList>
    </citation>
    <scope>NUCLEOTIDE SEQUENCE [LARGE SCALE GENOMIC DNA]</scope>
</reference>
<dbReference type="EMBL" id="JXXN02016168">
    <property type="protein sequence ID" value="THD18120.1"/>
    <property type="molecule type" value="Genomic_DNA"/>
</dbReference>